<keyword evidence="3" id="KW-1185">Reference proteome</keyword>
<evidence type="ECO:0000313" key="3">
    <source>
        <dbReference type="Proteomes" id="UP001139369"/>
    </source>
</evidence>
<name>A0A9X2AKR4_9FLAO</name>
<dbReference type="EMBL" id="JAKQYM010000016">
    <property type="protein sequence ID" value="MCI2230367.1"/>
    <property type="molecule type" value="Genomic_DNA"/>
</dbReference>
<comment type="caution">
    <text evidence="2">The sequence shown here is derived from an EMBL/GenBank/DDBJ whole genome shotgun (WGS) entry which is preliminary data.</text>
</comment>
<keyword evidence="1" id="KW-0812">Transmembrane</keyword>
<evidence type="ECO:0000256" key="1">
    <source>
        <dbReference type="SAM" id="Phobius"/>
    </source>
</evidence>
<feature type="transmembrane region" description="Helical" evidence="1">
    <location>
        <begin position="77"/>
        <end position="99"/>
    </location>
</feature>
<sequence>MKRLYRIIIGILFLGIYWLCEYNLIHSESENYLKSDINDLKDSLFIVSILISIVIAFFIVFEENLAGGKWKKIDHIFYIGIMSFLIFPMTASIILTSGLKLNRLSENGQYNEPFIISVKDLYGNNDNYVWGRIPNKTEYGQTEKIKLNKKIYDEVEKNQEIKLNLKKGVFGIPYDPIGTK</sequence>
<accession>A0A9X2AKR4</accession>
<gene>
    <name evidence="2" type="ORF">MC378_14400</name>
</gene>
<proteinExistence type="predicted"/>
<dbReference type="RefSeq" id="WP_242179475.1">
    <property type="nucleotide sequence ID" value="NZ_JAKQYM010000016.1"/>
</dbReference>
<keyword evidence="1" id="KW-0472">Membrane</keyword>
<feature type="transmembrane region" description="Helical" evidence="1">
    <location>
        <begin position="45"/>
        <end position="65"/>
    </location>
</feature>
<feature type="transmembrane region" description="Helical" evidence="1">
    <location>
        <begin position="7"/>
        <end position="25"/>
    </location>
</feature>
<keyword evidence="1" id="KW-1133">Transmembrane helix</keyword>
<reference evidence="2" key="1">
    <citation type="submission" date="2022-02" db="EMBL/GenBank/DDBJ databases">
        <title>Polaribacter sp. MSW13, isolated from seawater.</title>
        <authorList>
            <person name="Kristyanto S."/>
            <person name="Jung J."/>
            <person name="Jeon C.O."/>
        </authorList>
    </citation>
    <scope>NUCLEOTIDE SEQUENCE</scope>
    <source>
        <strain evidence="2">MSW13</strain>
    </source>
</reference>
<organism evidence="2 3">
    <name type="scientific">Polaribacter marinus</name>
    <dbReference type="NCBI Taxonomy" id="2916838"/>
    <lineage>
        <taxon>Bacteria</taxon>
        <taxon>Pseudomonadati</taxon>
        <taxon>Bacteroidota</taxon>
        <taxon>Flavobacteriia</taxon>
        <taxon>Flavobacteriales</taxon>
        <taxon>Flavobacteriaceae</taxon>
    </lineage>
</organism>
<evidence type="ECO:0000313" key="2">
    <source>
        <dbReference type="EMBL" id="MCI2230367.1"/>
    </source>
</evidence>
<dbReference type="AlphaFoldDB" id="A0A9X2AKR4"/>
<dbReference type="Proteomes" id="UP001139369">
    <property type="component" value="Unassembled WGS sequence"/>
</dbReference>
<protein>
    <submittedName>
        <fullName evidence="2">Uncharacterized protein</fullName>
    </submittedName>
</protein>